<accession>A0A9W8N566</accession>
<sequence length="163" mass="17920">MTNSVYEETSNGYYFLYEWLAEIEDTTSPIGLPDLQTDTDTTTATTTSTPLTPPDSTLYPLTPPEVVITNEDGETRRLLPLVMSRLDTLEHFVAKVDIAMGKINDFMARVDLAMETMKGDLQSFSAGMVGLLRGWGLLPRTPGTPVVDVETGNAVATTQRRTE</sequence>
<feature type="compositionally biased region" description="Low complexity" evidence="1">
    <location>
        <begin position="32"/>
        <end position="60"/>
    </location>
</feature>
<gene>
    <name evidence="2" type="ORF">NPX13_g10154</name>
</gene>
<proteinExistence type="predicted"/>
<dbReference type="AlphaFoldDB" id="A0A9W8N566"/>
<feature type="region of interest" description="Disordered" evidence="1">
    <location>
        <begin position="30"/>
        <end position="61"/>
    </location>
</feature>
<evidence type="ECO:0000256" key="1">
    <source>
        <dbReference type="SAM" id="MobiDB-lite"/>
    </source>
</evidence>
<keyword evidence="3" id="KW-1185">Reference proteome</keyword>
<organism evidence="2 3">
    <name type="scientific">Xylaria arbuscula</name>
    <dbReference type="NCBI Taxonomy" id="114810"/>
    <lineage>
        <taxon>Eukaryota</taxon>
        <taxon>Fungi</taxon>
        <taxon>Dikarya</taxon>
        <taxon>Ascomycota</taxon>
        <taxon>Pezizomycotina</taxon>
        <taxon>Sordariomycetes</taxon>
        <taxon>Xylariomycetidae</taxon>
        <taxon>Xylariales</taxon>
        <taxon>Xylariaceae</taxon>
        <taxon>Xylaria</taxon>
    </lineage>
</organism>
<evidence type="ECO:0000313" key="2">
    <source>
        <dbReference type="EMBL" id="KAJ3556354.1"/>
    </source>
</evidence>
<comment type="caution">
    <text evidence="2">The sequence shown here is derived from an EMBL/GenBank/DDBJ whole genome shotgun (WGS) entry which is preliminary data.</text>
</comment>
<dbReference type="VEuPathDB" id="FungiDB:F4678DRAFT_455623"/>
<dbReference type="Proteomes" id="UP001148614">
    <property type="component" value="Unassembled WGS sequence"/>
</dbReference>
<dbReference type="EMBL" id="JANPWZ010002753">
    <property type="protein sequence ID" value="KAJ3556354.1"/>
    <property type="molecule type" value="Genomic_DNA"/>
</dbReference>
<protein>
    <submittedName>
        <fullName evidence="2">Uncharacterized protein</fullName>
    </submittedName>
</protein>
<name>A0A9W8N566_9PEZI</name>
<evidence type="ECO:0000313" key="3">
    <source>
        <dbReference type="Proteomes" id="UP001148614"/>
    </source>
</evidence>
<reference evidence="2" key="1">
    <citation type="submission" date="2022-07" db="EMBL/GenBank/DDBJ databases">
        <title>Genome Sequence of Xylaria arbuscula.</title>
        <authorList>
            <person name="Buettner E."/>
        </authorList>
    </citation>
    <scope>NUCLEOTIDE SEQUENCE</scope>
    <source>
        <strain evidence="2">VT107</strain>
    </source>
</reference>